<feature type="compositionally biased region" description="Polar residues" evidence="1">
    <location>
        <begin position="20"/>
        <end position="30"/>
    </location>
</feature>
<organism evidence="2">
    <name type="scientific">Culex pipiens</name>
    <name type="common">House mosquito</name>
    <dbReference type="NCBI Taxonomy" id="7175"/>
    <lineage>
        <taxon>Eukaryota</taxon>
        <taxon>Metazoa</taxon>
        <taxon>Ecdysozoa</taxon>
        <taxon>Arthropoda</taxon>
        <taxon>Hexapoda</taxon>
        <taxon>Insecta</taxon>
        <taxon>Pterygota</taxon>
        <taxon>Neoptera</taxon>
        <taxon>Endopterygota</taxon>
        <taxon>Diptera</taxon>
        <taxon>Nematocera</taxon>
        <taxon>Culicoidea</taxon>
        <taxon>Culicidae</taxon>
        <taxon>Culicinae</taxon>
        <taxon>Culicini</taxon>
        <taxon>Culex</taxon>
        <taxon>Culex</taxon>
    </lineage>
</organism>
<dbReference type="AlphaFoldDB" id="A0A8D8GBI6"/>
<protein>
    <submittedName>
        <fullName evidence="2">(northern house mosquito) hypothetical protein</fullName>
    </submittedName>
</protein>
<feature type="region of interest" description="Disordered" evidence="1">
    <location>
        <begin position="69"/>
        <end position="120"/>
    </location>
</feature>
<name>A0A8D8GBI6_CULPI</name>
<feature type="region of interest" description="Disordered" evidence="1">
    <location>
        <begin position="1"/>
        <end position="39"/>
    </location>
</feature>
<accession>A0A8D8GBI6</accession>
<reference evidence="2" key="1">
    <citation type="submission" date="2021-05" db="EMBL/GenBank/DDBJ databases">
        <authorList>
            <person name="Alioto T."/>
            <person name="Alioto T."/>
            <person name="Gomez Garrido J."/>
        </authorList>
    </citation>
    <scope>NUCLEOTIDE SEQUENCE</scope>
</reference>
<dbReference type="EMBL" id="HBUE01140736">
    <property type="protein sequence ID" value="CAG6500624.1"/>
    <property type="molecule type" value="Transcribed_RNA"/>
</dbReference>
<evidence type="ECO:0000256" key="1">
    <source>
        <dbReference type="SAM" id="MobiDB-lite"/>
    </source>
</evidence>
<sequence length="120" mass="13355">MSSARRWRNPRSALRHDVPQTRQISAGSRTNSEECARRRAGTGCVQILPPPRVALPRNGRPRHAVDFQEHRADAGHGLHRGTGNLHRQRPARRSGGIPRTWVANRGRRAHSAGQADRGVD</sequence>
<proteinExistence type="predicted"/>
<evidence type="ECO:0000313" key="2">
    <source>
        <dbReference type="EMBL" id="CAG6500624.1"/>
    </source>
</evidence>